<name>A0A951QRE3_9CYAN</name>
<dbReference type="PANTHER" id="PTHR19959:SF119">
    <property type="entry name" value="FUNGAL LIPASE-LIKE DOMAIN-CONTAINING PROTEIN"/>
    <property type="match status" value="1"/>
</dbReference>
<dbReference type="AlphaFoldDB" id="A0A951QRE3"/>
<evidence type="ECO:0000313" key="2">
    <source>
        <dbReference type="EMBL" id="MBW4669773.1"/>
    </source>
</evidence>
<proteinExistence type="predicted"/>
<accession>A0A951QRE3</accession>
<dbReference type="EMBL" id="JAHHGZ010000024">
    <property type="protein sequence ID" value="MBW4669773.1"/>
    <property type="molecule type" value="Genomic_DNA"/>
</dbReference>
<feature type="compositionally biased region" description="Polar residues" evidence="1">
    <location>
        <begin position="277"/>
        <end position="295"/>
    </location>
</feature>
<organism evidence="2 3">
    <name type="scientific">Cyanomargarita calcarea GSE-NOS-MK-12-04C</name>
    <dbReference type="NCBI Taxonomy" id="2839659"/>
    <lineage>
        <taxon>Bacteria</taxon>
        <taxon>Bacillati</taxon>
        <taxon>Cyanobacteriota</taxon>
        <taxon>Cyanophyceae</taxon>
        <taxon>Nostocales</taxon>
        <taxon>Cyanomargaritaceae</taxon>
        <taxon>Cyanomargarita</taxon>
    </lineage>
</organism>
<dbReference type="Gene3D" id="1.25.40.10">
    <property type="entry name" value="Tetratricopeptide repeat domain"/>
    <property type="match status" value="2"/>
</dbReference>
<dbReference type="PANTHER" id="PTHR19959">
    <property type="entry name" value="KINESIN LIGHT CHAIN"/>
    <property type="match status" value="1"/>
</dbReference>
<sequence>MSVNDTAHSDNVAWNRQVYHRLKLALSLGLRRQIFVGVCDDLNLRNQVAARLHSTLAYPVGQVLYQPSNSPPASTPAYPRLVTLRLNLSDPNPIVQINQWLTNYPPPILETSKDATGRYLPIPAFQIVGVEQLTRQPVAVQRLFLHYLRLSEQQMKTVESSLLLWVPRPWLYAIQQSAPQFWRCRTGVFAFAGEPTPPIRNKTTPQRFSSPRSVDLNNLEQSFIDESVTPGELRAAASVTDLNGGLKRSDLESIINFADDYDFQTDKSVNRGHKPQENFQIKSELVTNKSQPPDSNNKESPRNISPLPSLSHISKELTELVLATINTEIVQDEQHSWQPQQILQEIEELHGQGASLETLAAAYHRLGNFYRLRIEQGHSNLENLMVAILAYQEAITYDEASPQVPDILNDLGTLYWMLYRTPPNSEEGQAYIEQGIEFYQLALKLISPQTHQETYARVQNNLGTAYGDLARFSNPPENWQQAVLAYSEALHFRTADMEPLKYAACQNNLGTAFWHLAQYNQPMVHLVKAIASYSEALGHYKPEEEPLKYGMIQNNIGTAYWNLAQYERPPDNLELAIAAYSEALKYRTAAVVPAACAATQNNLGTAYWHLANQSQTPREARQQLLEMCVIAYEEALALAHSLSGVPLSFDVFATHNNLGLAHYQLGTEQYFTVDKSSRSQHLEAALDNHLQALNGLSKQPEAYSSTFNYVVKTVRAFHNELGIQGQNIALSKVPGQLLPEILSKL</sequence>
<dbReference type="InterPro" id="IPR011990">
    <property type="entry name" value="TPR-like_helical_dom_sf"/>
</dbReference>
<reference evidence="2" key="1">
    <citation type="submission" date="2021-05" db="EMBL/GenBank/DDBJ databases">
        <authorList>
            <person name="Pietrasiak N."/>
            <person name="Ward R."/>
            <person name="Stajich J.E."/>
            <person name="Kurbessoian T."/>
        </authorList>
    </citation>
    <scope>NUCLEOTIDE SEQUENCE</scope>
    <source>
        <strain evidence="2">GSE-NOS-MK-12-04C</strain>
    </source>
</reference>
<evidence type="ECO:0000256" key="1">
    <source>
        <dbReference type="SAM" id="MobiDB-lite"/>
    </source>
</evidence>
<dbReference type="SUPFAM" id="SSF48452">
    <property type="entry name" value="TPR-like"/>
    <property type="match status" value="2"/>
</dbReference>
<gene>
    <name evidence="2" type="ORF">KME60_20745</name>
</gene>
<feature type="region of interest" description="Disordered" evidence="1">
    <location>
        <begin position="267"/>
        <end position="309"/>
    </location>
</feature>
<protein>
    <submittedName>
        <fullName evidence="2">Tetratricopeptide repeat protein</fullName>
    </submittedName>
</protein>
<dbReference type="Proteomes" id="UP000729701">
    <property type="component" value="Unassembled WGS sequence"/>
</dbReference>
<evidence type="ECO:0000313" key="3">
    <source>
        <dbReference type="Proteomes" id="UP000729701"/>
    </source>
</evidence>
<comment type="caution">
    <text evidence="2">The sequence shown here is derived from an EMBL/GenBank/DDBJ whole genome shotgun (WGS) entry which is preliminary data.</text>
</comment>
<reference evidence="2" key="2">
    <citation type="journal article" date="2022" name="Microbiol. Resour. Announc.">
        <title>Metagenome Sequencing to Explore Phylogenomics of Terrestrial Cyanobacteria.</title>
        <authorList>
            <person name="Ward R.D."/>
            <person name="Stajich J.E."/>
            <person name="Johansen J.R."/>
            <person name="Huntemann M."/>
            <person name="Clum A."/>
            <person name="Foster B."/>
            <person name="Foster B."/>
            <person name="Roux S."/>
            <person name="Palaniappan K."/>
            <person name="Varghese N."/>
            <person name="Mukherjee S."/>
            <person name="Reddy T.B.K."/>
            <person name="Daum C."/>
            <person name="Copeland A."/>
            <person name="Chen I.A."/>
            <person name="Ivanova N.N."/>
            <person name="Kyrpides N.C."/>
            <person name="Shapiro N."/>
            <person name="Eloe-Fadrosh E.A."/>
            <person name="Pietrasiak N."/>
        </authorList>
    </citation>
    <scope>NUCLEOTIDE SEQUENCE</scope>
    <source>
        <strain evidence="2">GSE-NOS-MK-12-04C</strain>
    </source>
</reference>